<protein>
    <recommendedName>
        <fullName evidence="4">F-box domain-containing protein</fullName>
    </recommendedName>
</protein>
<name>A0AAV5WFA1_9BILA</name>
<feature type="compositionally biased region" description="Basic and acidic residues" evidence="1">
    <location>
        <begin position="1"/>
        <end position="23"/>
    </location>
</feature>
<organism evidence="2 3">
    <name type="scientific">Pristionchus fissidentatus</name>
    <dbReference type="NCBI Taxonomy" id="1538716"/>
    <lineage>
        <taxon>Eukaryota</taxon>
        <taxon>Metazoa</taxon>
        <taxon>Ecdysozoa</taxon>
        <taxon>Nematoda</taxon>
        <taxon>Chromadorea</taxon>
        <taxon>Rhabditida</taxon>
        <taxon>Rhabditina</taxon>
        <taxon>Diplogasteromorpha</taxon>
        <taxon>Diplogasteroidea</taxon>
        <taxon>Neodiplogasteridae</taxon>
        <taxon>Pristionchus</taxon>
    </lineage>
</organism>
<evidence type="ECO:0000256" key="1">
    <source>
        <dbReference type="SAM" id="MobiDB-lite"/>
    </source>
</evidence>
<dbReference type="AlphaFoldDB" id="A0AAV5WFA1"/>
<evidence type="ECO:0008006" key="4">
    <source>
        <dbReference type="Google" id="ProtNLM"/>
    </source>
</evidence>
<evidence type="ECO:0000313" key="3">
    <source>
        <dbReference type="Proteomes" id="UP001432322"/>
    </source>
</evidence>
<dbReference type="EMBL" id="BTSY01000005">
    <property type="protein sequence ID" value="GMT30562.1"/>
    <property type="molecule type" value="Genomic_DNA"/>
</dbReference>
<dbReference type="Proteomes" id="UP001432322">
    <property type="component" value="Unassembled WGS sequence"/>
</dbReference>
<sequence length="215" mass="24985">VNLRRSERIARQKDKTKIAESDLKQPQAKRMKKEKEEEEKNSFPILELPAELSAKILSYMGEEELSVCLQSFALYKVHAELNKDKRIKIMDFFMRGEKARMESVRHVRKHEWTSFRCVSDRLRILSNICEFGDLKIWVLNGCNASNFRTIIELCKGIRCTKELTIGGMDLACSRSLTDQSLRELMSNKKTVKIYESCERIRASGLFAVWEDLLDG</sequence>
<evidence type="ECO:0000313" key="2">
    <source>
        <dbReference type="EMBL" id="GMT30562.1"/>
    </source>
</evidence>
<keyword evidence="3" id="KW-1185">Reference proteome</keyword>
<comment type="caution">
    <text evidence="2">The sequence shown here is derived from an EMBL/GenBank/DDBJ whole genome shotgun (WGS) entry which is preliminary data.</text>
</comment>
<gene>
    <name evidence="2" type="ORF">PFISCL1PPCAC_21859</name>
</gene>
<feature type="non-terminal residue" evidence="2">
    <location>
        <position position="215"/>
    </location>
</feature>
<accession>A0AAV5WFA1</accession>
<feature type="region of interest" description="Disordered" evidence="1">
    <location>
        <begin position="1"/>
        <end position="40"/>
    </location>
</feature>
<reference evidence="2" key="1">
    <citation type="submission" date="2023-10" db="EMBL/GenBank/DDBJ databases">
        <title>Genome assembly of Pristionchus species.</title>
        <authorList>
            <person name="Yoshida K."/>
            <person name="Sommer R.J."/>
        </authorList>
    </citation>
    <scope>NUCLEOTIDE SEQUENCE</scope>
    <source>
        <strain evidence="2">RS5133</strain>
    </source>
</reference>
<feature type="non-terminal residue" evidence="2">
    <location>
        <position position="1"/>
    </location>
</feature>
<proteinExistence type="predicted"/>